<comment type="caution">
    <text evidence="1">The sequence shown here is derived from an EMBL/GenBank/DDBJ whole genome shotgun (WGS) entry which is preliminary data.</text>
</comment>
<sequence length="69" mass="8355">MEDIQIVDLFFQRDEKAVEELSAKYHAYCTKIAWNLLGSRRSRYAKKMARQKDAWIFQRRGGYYEQKAF</sequence>
<gene>
    <name evidence="1" type="ORF">BRYFOR_08868</name>
</gene>
<name>C6LJN1_9FIRM</name>
<accession>C6LJN1</accession>
<protein>
    <submittedName>
        <fullName evidence="1">Uncharacterized protein</fullName>
    </submittedName>
</protein>
<dbReference type="AlphaFoldDB" id="C6LJN1"/>
<evidence type="ECO:0000313" key="1">
    <source>
        <dbReference type="EMBL" id="EET59154.1"/>
    </source>
</evidence>
<organism evidence="1 2">
    <name type="scientific">Marvinbryantia formatexigens DSM 14469</name>
    <dbReference type="NCBI Taxonomy" id="478749"/>
    <lineage>
        <taxon>Bacteria</taxon>
        <taxon>Bacillati</taxon>
        <taxon>Bacillota</taxon>
        <taxon>Clostridia</taxon>
        <taxon>Lachnospirales</taxon>
        <taxon>Lachnospiraceae</taxon>
        <taxon>Marvinbryantia</taxon>
    </lineage>
</organism>
<dbReference type="STRING" id="168384.SAMN05660368_01961"/>
<dbReference type="EMBL" id="ACCL02000021">
    <property type="protein sequence ID" value="EET59154.1"/>
    <property type="molecule type" value="Genomic_DNA"/>
</dbReference>
<evidence type="ECO:0000313" key="2">
    <source>
        <dbReference type="Proteomes" id="UP000005561"/>
    </source>
</evidence>
<dbReference type="OrthoDB" id="9808901at2"/>
<proteinExistence type="predicted"/>
<dbReference type="Proteomes" id="UP000005561">
    <property type="component" value="Unassembled WGS sequence"/>
</dbReference>
<dbReference type="RefSeq" id="WP_006863631.1">
    <property type="nucleotide sequence ID" value="NZ_ACCL02000021.1"/>
</dbReference>
<reference evidence="1" key="1">
    <citation type="submission" date="2009-07" db="EMBL/GenBank/DDBJ databases">
        <authorList>
            <person name="Weinstock G."/>
            <person name="Sodergren E."/>
            <person name="Clifton S."/>
            <person name="Fulton L."/>
            <person name="Fulton B."/>
            <person name="Courtney L."/>
            <person name="Fronick C."/>
            <person name="Harrison M."/>
            <person name="Strong C."/>
            <person name="Farmer C."/>
            <person name="Delahaunty K."/>
            <person name="Markovic C."/>
            <person name="Hall O."/>
            <person name="Minx P."/>
            <person name="Tomlinson C."/>
            <person name="Mitreva M."/>
            <person name="Nelson J."/>
            <person name="Hou S."/>
            <person name="Wollam A."/>
            <person name="Pepin K.H."/>
            <person name="Johnson M."/>
            <person name="Bhonagiri V."/>
            <person name="Nash W.E."/>
            <person name="Warren W."/>
            <person name="Chinwalla A."/>
            <person name="Mardis E.R."/>
            <person name="Wilson R.K."/>
        </authorList>
    </citation>
    <scope>NUCLEOTIDE SEQUENCE [LARGE SCALE GENOMIC DNA]</scope>
    <source>
        <strain evidence="1">DSM 14469</strain>
    </source>
</reference>
<keyword evidence="2" id="KW-1185">Reference proteome</keyword>